<organism evidence="4 5">
    <name type="scientific">Geospiza fortis</name>
    <name type="common">Medium ground-finch</name>
    <dbReference type="NCBI Taxonomy" id="48883"/>
    <lineage>
        <taxon>Eukaryota</taxon>
        <taxon>Metazoa</taxon>
        <taxon>Chordata</taxon>
        <taxon>Craniata</taxon>
        <taxon>Vertebrata</taxon>
        <taxon>Euteleostomi</taxon>
        <taxon>Archelosauria</taxon>
        <taxon>Archosauria</taxon>
        <taxon>Dinosauria</taxon>
        <taxon>Saurischia</taxon>
        <taxon>Theropoda</taxon>
        <taxon>Coelurosauria</taxon>
        <taxon>Aves</taxon>
        <taxon>Neognathae</taxon>
        <taxon>Neoaves</taxon>
        <taxon>Telluraves</taxon>
        <taxon>Australaves</taxon>
        <taxon>Passeriformes</taxon>
        <taxon>Thraupidae</taxon>
        <taxon>Geospiza</taxon>
    </lineage>
</organism>
<dbReference type="AlphaFoldDB" id="A0A8N5HXP0"/>
<dbReference type="CDD" id="cd06257">
    <property type="entry name" value="DnaJ"/>
    <property type="match status" value="1"/>
</dbReference>
<evidence type="ECO:0000313" key="5">
    <source>
        <dbReference type="RefSeq" id="XP_030920542.1"/>
    </source>
</evidence>
<dbReference type="PANTHER" id="PTHR44144">
    <property type="entry name" value="DNAJ HOMOLOG SUBFAMILY C MEMBER 9"/>
    <property type="match status" value="1"/>
</dbReference>
<dbReference type="Pfam" id="PF23302">
    <property type="entry name" value="HTH_DNAJC9"/>
    <property type="match status" value="1"/>
</dbReference>
<dbReference type="InterPro" id="IPR052594">
    <property type="entry name" value="J_domain-containing_protein"/>
</dbReference>
<accession>A0A8N5HXP0</accession>
<protein>
    <submittedName>
        <fullName evidence="5">DnaJ homolog subfamily C member 9</fullName>
    </submittedName>
</protein>
<dbReference type="GO" id="GO:0005634">
    <property type="term" value="C:nucleus"/>
    <property type="evidence" value="ECO:0007669"/>
    <property type="project" value="TreeGrafter"/>
</dbReference>
<dbReference type="PROSITE" id="PS50076">
    <property type="entry name" value="DNAJ_2"/>
    <property type="match status" value="1"/>
</dbReference>
<dbReference type="PANTHER" id="PTHR44144:SF1">
    <property type="entry name" value="DNAJ HOMOLOG SUBFAMILY C MEMBER 9"/>
    <property type="match status" value="1"/>
</dbReference>
<evidence type="ECO:0000256" key="1">
    <source>
        <dbReference type="SAM" id="Coils"/>
    </source>
</evidence>
<evidence type="ECO:0000259" key="3">
    <source>
        <dbReference type="PROSITE" id="PS50076"/>
    </source>
</evidence>
<dbReference type="PRINTS" id="PR00625">
    <property type="entry name" value="JDOMAIN"/>
</dbReference>
<dbReference type="SUPFAM" id="SSF46565">
    <property type="entry name" value="Chaperone J-domain"/>
    <property type="match status" value="1"/>
</dbReference>
<feature type="coiled-coil region" evidence="1">
    <location>
        <begin position="179"/>
        <end position="206"/>
    </location>
</feature>
<evidence type="ECO:0000256" key="2">
    <source>
        <dbReference type="SAM" id="MobiDB-lite"/>
    </source>
</evidence>
<dbReference type="InterPro" id="IPR056453">
    <property type="entry name" value="HTH_DNAJC9"/>
</dbReference>
<evidence type="ECO:0000313" key="4">
    <source>
        <dbReference type="Proteomes" id="UP000504602"/>
    </source>
</evidence>
<dbReference type="OrthoDB" id="110024at2759"/>
<proteinExistence type="predicted"/>
<dbReference type="InterPro" id="IPR018253">
    <property type="entry name" value="DnaJ_domain_CS"/>
</dbReference>
<dbReference type="Proteomes" id="UP000504602">
    <property type="component" value="Unplaced"/>
</dbReference>
<dbReference type="GO" id="GO:0031072">
    <property type="term" value="F:heat shock protein binding"/>
    <property type="evidence" value="ECO:0007669"/>
    <property type="project" value="TreeGrafter"/>
</dbReference>
<keyword evidence="1" id="KW-0175">Coiled coil</keyword>
<dbReference type="GO" id="GO:0005737">
    <property type="term" value="C:cytoplasm"/>
    <property type="evidence" value="ECO:0007669"/>
    <property type="project" value="TreeGrafter"/>
</dbReference>
<dbReference type="PROSITE" id="PS00636">
    <property type="entry name" value="DNAJ_1"/>
    <property type="match status" value="1"/>
</dbReference>
<dbReference type="Pfam" id="PF00226">
    <property type="entry name" value="DnaJ"/>
    <property type="match status" value="1"/>
</dbReference>
<dbReference type="GeneID" id="102042433"/>
<gene>
    <name evidence="5" type="primary">DNAJC9</name>
</gene>
<feature type="region of interest" description="Disordered" evidence="2">
    <location>
        <begin position="244"/>
        <end position="266"/>
    </location>
</feature>
<dbReference type="RefSeq" id="XP_030920542.1">
    <property type="nucleotide sequence ID" value="XM_031064682.1"/>
</dbReference>
<dbReference type="SMART" id="SM00271">
    <property type="entry name" value="DnaJ"/>
    <property type="match status" value="1"/>
</dbReference>
<dbReference type="Gene3D" id="1.10.287.110">
    <property type="entry name" value="DnaJ domain"/>
    <property type="match status" value="1"/>
</dbReference>
<dbReference type="CTD" id="23234"/>
<reference evidence="5" key="1">
    <citation type="submission" date="2025-08" db="UniProtKB">
        <authorList>
            <consortium name="RefSeq"/>
        </authorList>
    </citation>
    <scope>IDENTIFICATION</scope>
</reference>
<feature type="compositionally biased region" description="Basic residues" evidence="2">
    <location>
        <begin position="250"/>
        <end position="266"/>
    </location>
</feature>
<dbReference type="InterPro" id="IPR036869">
    <property type="entry name" value="J_dom_sf"/>
</dbReference>
<keyword evidence="4" id="KW-1185">Reference proteome</keyword>
<dbReference type="InterPro" id="IPR001623">
    <property type="entry name" value="DnaJ_domain"/>
</dbReference>
<feature type="domain" description="J" evidence="3">
    <location>
        <begin position="18"/>
        <end position="86"/>
    </location>
</feature>
<name>A0A8N5HXP0_GEOFO</name>
<sequence>MLEPNLSPLPGAPLKALRHFRVRRPKRSAGSPKDIRRGYHRASLRLHPDRVPAEQKEEATRRFQILGKVYAVLSDEKQRAVYDETGMVDEDAEVLQDGRDWLEYWQLLFKVTVKDIEEFKSSYKNSEEELADVKAAYMNFKGDMDRIMESVLCVDYTDEPRIREIIERAIDSGEVPSYKAFVKESKQKMMSRRKRAEKEAIEAKKTLDELGLGGENDLQALIKRRSKEREKEMDNFFAHLEAKYGNAPKKGGKKTSGKKRKAEGTA</sequence>